<accession>A0A5C7H3V5</accession>
<dbReference type="Proteomes" id="UP000323000">
    <property type="component" value="Chromosome 11"/>
</dbReference>
<name>A0A5C7H3V5_9ROSI</name>
<reference evidence="2" key="1">
    <citation type="journal article" date="2019" name="Gigascience">
        <title>De novo genome assembly of the endangered Acer yangbiense, a plant species with extremely small populations endemic to Yunnan Province, China.</title>
        <authorList>
            <person name="Yang J."/>
            <person name="Wariss H.M."/>
            <person name="Tao L."/>
            <person name="Zhang R."/>
            <person name="Yun Q."/>
            <person name="Hollingsworth P."/>
            <person name="Dao Z."/>
            <person name="Luo G."/>
            <person name="Guo H."/>
            <person name="Ma Y."/>
            <person name="Sun W."/>
        </authorList>
    </citation>
    <scope>NUCLEOTIDE SEQUENCE [LARGE SCALE GENOMIC DNA]</scope>
    <source>
        <strain evidence="2">cv. Malutang</strain>
    </source>
</reference>
<dbReference type="SUPFAM" id="SSF53098">
    <property type="entry name" value="Ribonuclease H-like"/>
    <property type="match status" value="1"/>
</dbReference>
<dbReference type="PANTHER" id="PTHR46481">
    <property type="entry name" value="ZINC FINGER BED DOMAIN-CONTAINING PROTEIN 4"/>
    <property type="match status" value="1"/>
</dbReference>
<dbReference type="EMBL" id="VAHF01000011">
    <property type="protein sequence ID" value="TXG51405.1"/>
    <property type="molecule type" value="Genomic_DNA"/>
</dbReference>
<dbReference type="PANTHER" id="PTHR46481:SF11">
    <property type="entry name" value="ZINC FINGER BED DOMAIN-CONTAINING PROTEIN RICESLEEPER 2-LIKE"/>
    <property type="match status" value="1"/>
</dbReference>
<sequence length="151" mass="17220">MRCCAHILNLIVRDGLDIIHEGIEKIRDSVVYWTATPKRVEKSEDVARQLNIAYSKKSSLDCKTRWNSTYVMLSTALPYKNSRLSEEASHFNDSFNTQMEVTHADEDADVDPLMNLDLFLSNTTTVDHGSSFKTHDACVTLFEEDKDVDED</sequence>
<dbReference type="OrthoDB" id="1937726at2759"/>
<gene>
    <name evidence="1" type="ORF">EZV62_023929</name>
</gene>
<dbReference type="InterPro" id="IPR012337">
    <property type="entry name" value="RNaseH-like_sf"/>
</dbReference>
<evidence type="ECO:0000313" key="2">
    <source>
        <dbReference type="Proteomes" id="UP000323000"/>
    </source>
</evidence>
<proteinExistence type="predicted"/>
<evidence type="ECO:0008006" key="3">
    <source>
        <dbReference type="Google" id="ProtNLM"/>
    </source>
</evidence>
<dbReference type="InterPro" id="IPR052035">
    <property type="entry name" value="ZnF_BED_domain_contain"/>
</dbReference>
<protein>
    <recommendedName>
        <fullName evidence="3">hAT-like transposase RNase-H fold domain-containing protein</fullName>
    </recommendedName>
</protein>
<evidence type="ECO:0000313" key="1">
    <source>
        <dbReference type="EMBL" id="TXG51405.1"/>
    </source>
</evidence>
<dbReference type="AlphaFoldDB" id="A0A5C7H3V5"/>
<keyword evidence="2" id="KW-1185">Reference proteome</keyword>
<organism evidence="1 2">
    <name type="scientific">Acer yangbiense</name>
    <dbReference type="NCBI Taxonomy" id="1000413"/>
    <lineage>
        <taxon>Eukaryota</taxon>
        <taxon>Viridiplantae</taxon>
        <taxon>Streptophyta</taxon>
        <taxon>Embryophyta</taxon>
        <taxon>Tracheophyta</taxon>
        <taxon>Spermatophyta</taxon>
        <taxon>Magnoliopsida</taxon>
        <taxon>eudicotyledons</taxon>
        <taxon>Gunneridae</taxon>
        <taxon>Pentapetalae</taxon>
        <taxon>rosids</taxon>
        <taxon>malvids</taxon>
        <taxon>Sapindales</taxon>
        <taxon>Sapindaceae</taxon>
        <taxon>Hippocastanoideae</taxon>
        <taxon>Acereae</taxon>
        <taxon>Acer</taxon>
    </lineage>
</organism>
<comment type="caution">
    <text evidence="1">The sequence shown here is derived from an EMBL/GenBank/DDBJ whole genome shotgun (WGS) entry which is preliminary data.</text>
</comment>